<dbReference type="InterPro" id="IPR014710">
    <property type="entry name" value="RmlC-like_jellyroll"/>
</dbReference>
<dbReference type="GO" id="GO:0005829">
    <property type="term" value="C:cytosol"/>
    <property type="evidence" value="ECO:0007669"/>
    <property type="project" value="TreeGrafter"/>
</dbReference>
<name>A0A813DLS9_POLGL</name>
<feature type="domain" description="Cyclic nucleotide-binding" evidence="2">
    <location>
        <begin position="182"/>
        <end position="290"/>
    </location>
</feature>
<reference evidence="3" key="1">
    <citation type="submission" date="2021-02" db="EMBL/GenBank/DDBJ databases">
        <authorList>
            <person name="Dougan E. K."/>
            <person name="Rhodes N."/>
            <person name="Thang M."/>
            <person name="Chan C."/>
        </authorList>
    </citation>
    <scope>NUCLEOTIDE SEQUENCE</scope>
</reference>
<protein>
    <recommendedName>
        <fullName evidence="2">Cyclic nucleotide-binding domain-containing protein</fullName>
    </recommendedName>
</protein>
<evidence type="ECO:0000256" key="1">
    <source>
        <dbReference type="SAM" id="MobiDB-lite"/>
    </source>
</evidence>
<dbReference type="InterPro" id="IPR050503">
    <property type="entry name" value="cAMP-dep_PK_reg_su-like"/>
</dbReference>
<evidence type="ECO:0000313" key="4">
    <source>
        <dbReference type="Proteomes" id="UP000654075"/>
    </source>
</evidence>
<dbReference type="AlphaFoldDB" id="A0A813DLS9"/>
<dbReference type="EMBL" id="CAJNNV010004052">
    <property type="protein sequence ID" value="CAE8590070.1"/>
    <property type="molecule type" value="Genomic_DNA"/>
</dbReference>
<dbReference type="InterPro" id="IPR018490">
    <property type="entry name" value="cNMP-bd_dom_sf"/>
</dbReference>
<dbReference type="Proteomes" id="UP000654075">
    <property type="component" value="Unassembled WGS sequence"/>
</dbReference>
<keyword evidence="4" id="KW-1185">Reference proteome</keyword>
<dbReference type="SUPFAM" id="SSF51206">
    <property type="entry name" value="cAMP-binding domain-like"/>
    <property type="match status" value="1"/>
</dbReference>
<dbReference type="GO" id="GO:0004862">
    <property type="term" value="F:cAMP-dependent protein kinase inhibitor activity"/>
    <property type="evidence" value="ECO:0007669"/>
    <property type="project" value="TreeGrafter"/>
</dbReference>
<gene>
    <name evidence="3" type="ORF">PGLA1383_LOCUS8796</name>
</gene>
<proteinExistence type="predicted"/>
<dbReference type="PROSITE" id="PS50042">
    <property type="entry name" value="CNMP_BINDING_3"/>
    <property type="match status" value="1"/>
</dbReference>
<dbReference type="CDD" id="cd00038">
    <property type="entry name" value="CAP_ED"/>
    <property type="match status" value="1"/>
</dbReference>
<accession>A0A813DLS9</accession>
<dbReference type="PANTHER" id="PTHR11635:SF152">
    <property type="entry name" value="CAMP-DEPENDENT PROTEIN KINASE TYPE I REGULATORY SUBUNIT-RELATED"/>
    <property type="match status" value="1"/>
</dbReference>
<dbReference type="SMART" id="SM00100">
    <property type="entry name" value="cNMP"/>
    <property type="match status" value="1"/>
</dbReference>
<dbReference type="GO" id="GO:0005952">
    <property type="term" value="C:cAMP-dependent protein kinase complex"/>
    <property type="evidence" value="ECO:0007669"/>
    <property type="project" value="InterPro"/>
</dbReference>
<dbReference type="GO" id="GO:0034236">
    <property type="term" value="F:protein kinase A catalytic subunit binding"/>
    <property type="evidence" value="ECO:0007669"/>
    <property type="project" value="TreeGrafter"/>
</dbReference>
<feature type="compositionally biased region" description="Polar residues" evidence="1">
    <location>
        <begin position="68"/>
        <end position="86"/>
    </location>
</feature>
<evidence type="ECO:0000259" key="2">
    <source>
        <dbReference type="PROSITE" id="PS50042"/>
    </source>
</evidence>
<comment type="caution">
    <text evidence="3">The sequence shown here is derived from an EMBL/GenBank/DDBJ whole genome shotgun (WGS) entry which is preliminary data.</text>
</comment>
<dbReference type="InterPro" id="IPR000595">
    <property type="entry name" value="cNMP-bd_dom"/>
</dbReference>
<dbReference type="Pfam" id="PF00027">
    <property type="entry name" value="cNMP_binding"/>
    <property type="match status" value="1"/>
</dbReference>
<organism evidence="3 4">
    <name type="scientific">Polarella glacialis</name>
    <name type="common">Dinoflagellate</name>
    <dbReference type="NCBI Taxonomy" id="89957"/>
    <lineage>
        <taxon>Eukaryota</taxon>
        <taxon>Sar</taxon>
        <taxon>Alveolata</taxon>
        <taxon>Dinophyceae</taxon>
        <taxon>Suessiales</taxon>
        <taxon>Suessiaceae</taxon>
        <taxon>Polarella</taxon>
    </lineage>
</organism>
<feature type="region of interest" description="Disordered" evidence="1">
    <location>
        <begin position="61"/>
        <end position="113"/>
    </location>
</feature>
<dbReference type="PANTHER" id="PTHR11635">
    <property type="entry name" value="CAMP-DEPENDENT PROTEIN KINASE REGULATORY CHAIN"/>
    <property type="match status" value="1"/>
</dbReference>
<dbReference type="Gene3D" id="2.60.120.10">
    <property type="entry name" value="Jelly Rolls"/>
    <property type="match status" value="1"/>
</dbReference>
<evidence type="ECO:0000313" key="3">
    <source>
        <dbReference type="EMBL" id="CAE8590070.1"/>
    </source>
</evidence>
<sequence length="291" mass="31854">MAIQRQSSVELDEAAQKVDQAECRNELYKLPCHQRIAASHQHPNWNEMRWHQRLAATKELSHHRMSGYRNSSSGLSQTEVRVSPTGSPLRRRPSALKELEPMSPRRPSAGPPRQRLYHAATLPAPDANWGSSSSGASTPPQLYATAKQALSQSQRLKAILSSSDAMRSLLGSQRADSLSAAIIMELHVETYQPNDYLLSEGHASDRCFIIDEGSADLLVSCAGSPPLKVCQYGPGSVFCEFALVDPTLRPGSIVATLPTRVWTLDRRSFDVILKSKSDSKGASGQPLLQSV</sequence>
<dbReference type="GO" id="GO:0030552">
    <property type="term" value="F:cAMP binding"/>
    <property type="evidence" value="ECO:0007669"/>
    <property type="project" value="TreeGrafter"/>
</dbReference>